<evidence type="ECO:0000256" key="2">
    <source>
        <dbReference type="ARBA" id="ARBA00022741"/>
    </source>
</evidence>
<dbReference type="PROSITE" id="PS00211">
    <property type="entry name" value="ABC_TRANSPORTER_1"/>
    <property type="match status" value="1"/>
</dbReference>
<dbReference type="Proteomes" id="UP000214646">
    <property type="component" value="Unassembled WGS sequence"/>
</dbReference>
<dbReference type="InterPro" id="IPR027417">
    <property type="entry name" value="P-loop_NTPase"/>
</dbReference>
<dbReference type="SUPFAM" id="SSF52540">
    <property type="entry name" value="P-loop containing nucleoside triphosphate hydrolases"/>
    <property type="match status" value="1"/>
</dbReference>
<dbReference type="InterPro" id="IPR003439">
    <property type="entry name" value="ABC_transporter-like_ATP-bd"/>
</dbReference>
<dbReference type="InterPro" id="IPR017871">
    <property type="entry name" value="ABC_transporter-like_CS"/>
</dbReference>
<dbReference type="Pfam" id="PF00005">
    <property type="entry name" value="ABC_tran"/>
    <property type="match status" value="1"/>
</dbReference>
<evidence type="ECO:0000256" key="1">
    <source>
        <dbReference type="ARBA" id="ARBA00022448"/>
    </source>
</evidence>
<dbReference type="GO" id="GO:0005524">
    <property type="term" value="F:ATP binding"/>
    <property type="evidence" value="ECO:0007669"/>
    <property type="project" value="UniProtKB-KW"/>
</dbReference>
<dbReference type="GO" id="GO:0022857">
    <property type="term" value="F:transmembrane transporter activity"/>
    <property type="evidence" value="ECO:0007669"/>
    <property type="project" value="TreeGrafter"/>
</dbReference>
<evidence type="ECO:0000256" key="3">
    <source>
        <dbReference type="ARBA" id="ARBA00022840"/>
    </source>
</evidence>
<proteinExistence type="predicted"/>
<comment type="caution">
    <text evidence="5">The sequence shown here is derived from an EMBL/GenBank/DDBJ whole genome shotgun (WGS) entry which is preliminary data.</text>
</comment>
<protein>
    <submittedName>
        <fullName evidence="5">ABC transporter, ATP-binding protein</fullName>
    </submittedName>
</protein>
<keyword evidence="6" id="KW-1185">Reference proteome</keyword>
<dbReference type="AlphaFoldDB" id="A0A225D7Z7"/>
<dbReference type="InterPro" id="IPR015854">
    <property type="entry name" value="ABC_transpr_LolD-like"/>
</dbReference>
<accession>A0A225D7Z7</accession>
<gene>
    <name evidence="5" type="ORF">FRUB_06840</name>
</gene>
<feature type="domain" description="ABC transporter" evidence="4">
    <location>
        <begin position="10"/>
        <end position="249"/>
    </location>
</feature>
<dbReference type="InterPro" id="IPR017911">
    <property type="entry name" value="MacB-like_ATP-bd"/>
</dbReference>
<organism evidence="5 6">
    <name type="scientific">Fimbriiglobus ruber</name>
    <dbReference type="NCBI Taxonomy" id="1908690"/>
    <lineage>
        <taxon>Bacteria</taxon>
        <taxon>Pseudomonadati</taxon>
        <taxon>Planctomycetota</taxon>
        <taxon>Planctomycetia</taxon>
        <taxon>Gemmatales</taxon>
        <taxon>Gemmataceae</taxon>
        <taxon>Fimbriiglobus</taxon>
    </lineage>
</organism>
<evidence type="ECO:0000259" key="4">
    <source>
        <dbReference type="PROSITE" id="PS50893"/>
    </source>
</evidence>
<dbReference type="CDD" id="cd03255">
    <property type="entry name" value="ABC_MJ0796_LolCDE_FtsE"/>
    <property type="match status" value="1"/>
</dbReference>
<dbReference type="OrthoDB" id="9786950at2"/>
<sequence length="249" mass="27287">MPLPSAEPSLRAVRLMRTFGDGAQRRVALNDVSFQLYPSQLALLMGPSGSGKSTLLAILSGLLNPDSGQVMAKDGPGFTDVWGLSPDEREQFRLRNTGFIFQGYNLFPALSASQQLEIILKWGQDASTRDARRKAGEMLDRLGMGAQANKKPAQLSGGEKQRVAIGRALVKDPMFIFADEPTSALDWENGQHVVELLRDAAHTRGATIFVVSHDHRMLPYVDTAYHLEDGRLEETERAGSHGDRTKGEA</sequence>
<dbReference type="RefSeq" id="WP_088257581.1">
    <property type="nucleotide sequence ID" value="NZ_NIDE01000014.1"/>
</dbReference>
<dbReference type="EMBL" id="NIDE01000014">
    <property type="protein sequence ID" value="OWK37720.1"/>
    <property type="molecule type" value="Genomic_DNA"/>
</dbReference>
<reference evidence="6" key="1">
    <citation type="submission" date="2017-06" db="EMBL/GenBank/DDBJ databases">
        <title>Genome analysis of Fimbriiglobus ruber SP5, the first member of the order Planctomycetales with confirmed chitinolytic capability.</title>
        <authorList>
            <person name="Ravin N.V."/>
            <person name="Rakitin A.L."/>
            <person name="Ivanova A.A."/>
            <person name="Beletsky A.V."/>
            <person name="Kulichevskaya I.S."/>
            <person name="Mardanov A.V."/>
            <person name="Dedysh S.N."/>
        </authorList>
    </citation>
    <scope>NUCLEOTIDE SEQUENCE [LARGE SCALE GENOMIC DNA]</scope>
    <source>
        <strain evidence="6">SP5</strain>
    </source>
</reference>
<dbReference type="PANTHER" id="PTHR24220:SF659">
    <property type="entry name" value="TRANSPORTER, PUTATIVE-RELATED"/>
    <property type="match status" value="1"/>
</dbReference>
<evidence type="ECO:0000313" key="5">
    <source>
        <dbReference type="EMBL" id="OWK37720.1"/>
    </source>
</evidence>
<name>A0A225D7Z7_9BACT</name>
<keyword evidence="1" id="KW-0813">Transport</keyword>
<keyword evidence="3 5" id="KW-0067">ATP-binding</keyword>
<evidence type="ECO:0000313" key="6">
    <source>
        <dbReference type="Proteomes" id="UP000214646"/>
    </source>
</evidence>
<dbReference type="SMART" id="SM00382">
    <property type="entry name" value="AAA"/>
    <property type="match status" value="1"/>
</dbReference>
<dbReference type="PROSITE" id="PS50893">
    <property type="entry name" value="ABC_TRANSPORTER_2"/>
    <property type="match status" value="1"/>
</dbReference>
<dbReference type="GO" id="GO:0016887">
    <property type="term" value="F:ATP hydrolysis activity"/>
    <property type="evidence" value="ECO:0007669"/>
    <property type="project" value="InterPro"/>
</dbReference>
<dbReference type="GO" id="GO:0005886">
    <property type="term" value="C:plasma membrane"/>
    <property type="evidence" value="ECO:0007669"/>
    <property type="project" value="TreeGrafter"/>
</dbReference>
<dbReference type="Gene3D" id="3.40.50.300">
    <property type="entry name" value="P-loop containing nucleotide triphosphate hydrolases"/>
    <property type="match status" value="1"/>
</dbReference>
<dbReference type="PANTHER" id="PTHR24220">
    <property type="entry name" value="IMPORT ATP-BINDING PROTEIN"/>
    <property type="match status" value="1"/>
</dbReference>
<dbReference type="InterPro" id="IPR003593">
    <property type="entry name" value="AAA+_ATPase"/>
</dbReference>
<keyword evidence="2" id="KW-0547">Nucleotide-binding</keyword>